<accession>A0A3P6FAI5</accession>
<evidence type="ECO:0000256" key="1">
    <source>
        <dbReference type="SAM" id="MobiDB-lite"/>
    </source>
</evidence>
<reference evidence="2" key="1">
    <citation type="submission" date="2018-11" db="EMBL/GenBank/DDBJ databases">
        <authorList>
            <consortium name="Genoscope - CEA"/>
            <person name="William W."/>
        </authorList>
    </citation>
    <scope>NUCLEOTIDE SEQUENCE</scope>
</reference>
<sequence>MVSNASRRFDRRSRNRSRRGSLAHLNIGTSLVTVGRRHVEGKRFGARVVLEV</sequence>
<organism evidence="2">
    <name type="scientific">Brassica oleracea</name>
    <name type="common">Wild cabbage</name>
    <dbReference type="NCBI Taxonomy" id="3712"/>
    <lineage>
        <taxon>Eukaryota</taxon>
        <taxon>Viridiplantae</taxon>
        <taxon>Streptophyta</taxon>
        <taxon>Embryophyta</taxon>
        <taxon>Tracheophyta</taxon>
        <taxon>Spermatophyta</taxon>
        <taxon>Magnoliopsida</taxon>
        <taxon>eudicotyledons</taxon>
        <taxon>Gunneridae</taxon>
        <taxon>Pentapetalae</taxon>
        <taxon>rosids</taxon>
        <taxon>malvids</taxon>
        <taxon>Brassicales</taxon>
        <taxon>Brassicaceae</taxon>
        <taxon>Brassiceae</taxon>
        <taxon>Brassica</taxon>
    </lineage>
</organism>
<dbReference type="AlphaFoldDB" id="A0A3P6FAI5"/>
<name>A0A3P6FAI5_BRAOL</name>
<gene>
    <name evidence="2" type="ORF">BOLC5T32038H</name>
</gene>
<feature type="compositionally biased region" description="Basic residues" evidence="1">
    <location>
        <begin position="9"/>
        <end position="21"/>
    </location>
</feature>
<protein>
    <submittedName>
        <fullName evidence="2">Uncharacterized protein</fullName>
    </submittedName>
</protein>
<evidence type="ECO:0000313" key="2">
    <source>
        <dbReference type="EMBL" id="VDD44491.1"/>
    </source>
</evidence>
<feature type="region of interest" description="Disordered" evidence="1">
    <location>
        <begin position="1"/>
        <end position="22"/>
    </location>
</feature>
<proteinExistence type="predicted"/>
<dbReference type="EMBL" id="LR031877">
    <property type="protein sequence ID" value="VDD44491.1"/>
    <property type="molecule type" value="Genomic_DNA"/>
</dbReference>